<feature type="domain" description="DUF4585" evidence="2">
    <location>
        <begin position="2081"/>
        <end position="2142"/>
    </location>
</feature>
<organism evidence="3 4">
    <name type="scientific">Takifugu flavidus</name>
    <name type="common">sansaifugu</name>
    <dbReference type="NCBI Taxonomy" id="433684"/>
    <lineage>
        <taxon>Eukaryota</taxon>
        <taxon>Metazoa</taxon>
        <taxon>Chordata</taxon>
        <taxon>Craniata</taxon>
        <taxon>Vertebrata</taxon>
        <taxon>Euteleostomi</taxon>
        <taxon>Actinopterygii</taxon>
        <taxon>Neopterygii</taxon>
        <taxon>Teleostei</taxon>
        <taxon>Neoteleostei</taxon>
        <taxon>Acanthomorphata</taxon>
        <taxon>Eupercaria</taxon>
        <taxon>Tetraodontiformes</taxon>
        <taxon>Tetradontoidea</taxon>
        <taxon>Tetraodontidae</taxon>
        <taxon>Takifugu</taxon>
    </lineage>
</organism>
<dbReference type="GO" id="GO:0070886">
    <property type="term" value="P:positive regulation of calcineurin-NFAT signaling cascade"/>
    <property type="evidence" value="ECO:0007669"/>
    <property type="project" value="TreeGrafter"/>
</dbReference>
<feature type="compositionally biased region" description="Basic and acidic residues" evidence="1">
    <location>
        <begin position="1552"/>
        <end position="1589"/>
    </location>
</feature>
<feature type="region of interest" description="Disordered" evidence="1">
    <location>
        <begin position="1902"/>
        <end position="1935"/>
    </location>
</feature>
<dbReference type="Proteomes" id="UP000324091">
    <property type="component" value="Chromosome 11"/>
</dbReference>
<feature type="compositionally biased region" description="Polar residues" evidence="1">
    <location>
        <begin position="22"/>
        <end position="32"/>
    </location>
</feature>
<feature type="compositionally biased region" description="Basic and acidic residues" evidence="1">
    <location>
        <begin position="817"/>
        <end position="830"/>
    </location>
</feature>
<feature type="region of interest" description="Disordered" evidence="1">
    <location>
        <begin position="1953"/>
        <end position="2009"/>
    </location>
</feature>
<feature type="region of interest" description="Disordered" evidence="1">
    <location>
        <begin position="900"/>
        <end position="1090"/>
    </location>
</feature>
<feature type="compositionally biased region" description="Basic and acidic residues" evidence="1">
    <location>
        <begin position="1701"/>
        <end position="1711"/>
    </location>
</feature>
<feature type="compositionally biased region" description="Basic and acidic residues" evidence="1">
    <location>
        <begin position="1490"/>
        <end position="1527"/>
    </location>
</feature>
<feature type="region of interest" description="Disordered" evidence="1">
    <location>
        <begin position="1701"/>
        <end position="1723"/>
    </location>
</feature>
<feature type="compositionally biased region" description="Basic and acidic residues" evidence="1">
    <location>
        <begin position="985"/>
        <end position="1043"/>
    </location>
</feature>
<name>A0A5C6PIY9_9TELE</name>
<feature type="region of interest" description="Disordered" evidence="1">
    <location>
        <begin position="1"/>
        <end position="40"/>
    </location>
</feature>
<protein>
    <recommendedName>
        <fullName evidence="2">DUF4585 domain-containing protein</fullName>
    </recommendedName>
</protein>
<dbReference type="EMBL" id="RHFK02000003">
    <property type="protein sequence ID" value="TWW78839.1"/>
    <property type="molecule type" value="Genomic_DNA"/>
</dbReference>
<evidence type="ECO:0000313" key="3">
    <source>
        <dbReference type="EMBL" id="TWW78839.1"/>
    </source>
</evidence>
<feature type="region of interest" description="Disordered" evidence="1">
    <location>
        <begin position="802"/>
        <end position="835"/>
    </location>
</feature>
<keyword evidence="4" id="KW-1185">Reference proteome</keyword>
<accession>A0A5C6PIY9</accession>
<feature type="compositionally biased region" description="Basic and acidic residues" evidence="1">
    <location>
        <begin position="1064"/>
        <end position="1075"/>
    </location>
</feature>
<feature type="region of interest" description="Disordered" evidence="1">
    <location>
        <begin position="1119"/>
        <end position="1589"/>
    </location>
</feature>
<evidence type="ECO:0000256" key="1">
    <source>
        <dbReference type="SAM" id="MobiDB-lite"/>
    </source>
</evidence>
<feature type="compositionally biased region" description="Basic and acidic residues" evidence="1">
    <location>
        <begin position="1168"/>
        <end position="1333"/>
    </location>
</feature>
<evidence type="ECO:0000259" key="2">
    <source>
        <dbReference type="Pfam" id="PF15232"/>
    </source>
</evidence>
<feature type="compositionally biased region" description="Polar residues" evidence="1">
    <location>
        <begin position="1958"/>
        <end position="1981"/>
    </location>
</feature>
<dbReference type="PANTHER" id="PTHR33775:SF2">
    <property type="entry name" value="CARDIAC-ENRICHED FHL2-INTERACTING PROTEIN"/>
    <property type="match status" value="1"/>
</dbReference>
<feature type="compositionally biased region" description="Basic and acidic residues" evidence="1">
    <location>
        <begin position="1419"/>
        <end position="1482"/>
    </location>
</feature>
<feature type="compositionally biased region" description="Polar residues" evidence="1">
    <location>
        <begin position="924"/>
        <end position="944"/>
    </location>
</feature>
<sequence>MTSVEKRRSSRKSRGRRKHSNGALSDASSTGSFPDETDREVSNLTDRAFRSLCIGDEAVYNDSDLNLSSPCFQSERQRAFSQGGPDGDMEEIKRAARESFSLRMQQYEQNWMRGGMYEAQVHRDPQCGLYGESEPLSATFQHSFVNPSQQEALPRNMEPSSLSNGATEFSVQQRRSRSRVSSLIQAFNTEGYMDGAGSDGKYREWNDQGVWDRSALIGIQTDLAQLSTSHQQTFHSGQLPSMGPFSFKDPTLYSSGMAAVARGNADSPFTRSPHSKHSVSTQVNCNSNVFIHSEFSPFRVWKDRNHFPLQHGDVSGFLNCSEFSQWYETPMYRNLSMESRPQGRYHFQERDIGYLRNNFPPMVPPTAFHTAMPPKSVSVEKRCESELAGHPPHWNRLPPQRPSTASPATEMSRRVQDTISSVKAFQQKLKMMTEQSIAAGMQTNQHDGFISHNSLIYGNDVQTEAPTVVSGHTSTTPFRINQLDTPFISGHQEVVTSTVTQHPASPQPVEHPPVRAESRGATPDVRMSSYKSRATSLLFNLKDNRKRVKSTYSPNKFKASETLEKNRQQVIYEPRDAVIDIPDDPPHVLQSSAEHFSGANIVLQQYVKQGQNTGFSGTPFNSQAPKEPRGQFLQNTGYYQTQGELLHHPGFTGFTVENCTSSQLPNGQNLYEDFSSFTPCKQAMRNNAEAQGGDRYRLRPSYTSAETPRANSHNNQTGEYLISKANPEQHFNETVGRESTKVKHNYSNVSSQNRWRQANNQDAENISLKTAISPWKQEITSLMEKDKHAQESQRAAVMKEELKVQKDRGSGENQQSRNHEMEKKELRENGAKNTLNIIRPYRQQQHEIFEDKQALQYTPHENESKDWMKNYQDRGDQQNFDLSKYECMFVHGGDERRGNEMQSLQATVSRPQFKQETLKKPLSNPDNASAPATANQPEHSQAGQATAEHRKAQHAQAELAEAQNTAQEVQRRAEKDQIILAEQASSDKVKAGQTKGELKEHKRVQRDITEHALDEKMKENQSESSREQQTKAEQTREEPKHVTGETGAKHRRELQGETVNPEHPAAERLKEERLMTEGTRAKQVQTEHSCRETLKAEQVIEKQEREQGEVELIRLENVQAGQAAAESRKIEHTSGTREHEKTKADEGEFIPEGRVKQPRTQKGYRVAKKAESPRRSRKGELKNRSSRERAAQEEQKRRAEEQEQQRRAAQEEQKRRAEEQEQQRRAAQEEQKRRAEEQEQQRRAAQEEQKRRAEEQEQHRRAAQEEQLRKSQLEEHQRRTAQEEQQRKATEQEHQRRALQEEQQRRAAHLEELQRRTVQEERRRRAAYEEQQRRAATKKQQSEEQQRQDVQKEHRNKAAVDKEKQERAVEDQQKRTAEAEARQRRVAQEEQQRRAAEFKEQQRRAVTEERQRRAAQLEQRMRSAEEEQQKRAANEEHQRRMAELEEQQRRAVEEKQKQKTAVKEEHPMKTAHLDELHRRAVIEEQLDSAPPEKQHSKKADGEQQRKAVIEEQLRRAAEMEKLQRSAQEEQQITAFPKQQRQDEPNISVGEKNQTKGREEGRSAQTSEKKTKQIQNELEHQIEGKTDGRPNREVWLRAQEEDKRRVAHKEKTIIKEREAAEAKVDSSNMLGERHSAVTDEKRVEQEQMSDQRNHEITVKETDGEREMLAAYIEKERAAQMEQQKRASQLIDALQYYTIASAESERKARERRSCSPGPPQRRNHLSALESTGDHHVKLYRQQAPSSPAPSLPRSNTSSPALGNKPSMFRVKDNTLRGSSFVKSVKPRFHKSFGDDFRGVSPIGSEKLEEEQDALRSRTVTPLHLDTGSNRLTAIKDSFPSAYSSQGSSGALQHYRPYSRRSVALDEDDSRSVVSIMSEDVESFATSATDLADVRTLYEYERPESSCSFSSDMSRSLGKPPVVPPKSEKALRRAKRLTTRRIKKELSKVVVDNPLEGSVMPSASSTEVQSSSRTAVATPHSSPPVSLAYAPKQGSSLPSSHTEPQSSLPATAYATGPISVPAASSHVATSVSLPAASPHAIGTVTHANAPKTIANVPSSPTLHHTSHQAPVAKYQFESSYPNSYPLTQRKVLQDVGSGQYFVVDMPVQVRTKTFFDPETGRYVQLKVRESARRPSQSQLQQPYNPPQPQPHAVKLHHQDPPTVETGVFHQGYHRYPQGYQPADISTVPHSRSSVPGTLYQDQQPIRDNTSCAPAAGEMRQDPEEHYYRSEKTPYMDTVNDLDRNYNTLERFPESDANSQRAGSLVSKNDNSAHSQCGSRDIITMSELEDFMELSDW</sequence>
<dbReference type="InterPro" id="IPR027838">
    <property type="entry name" value="DUF4585"/>
</dbReference>
<feature type="region of interest" description="Disordered" evidence="1">
    <location>
        <begin position="501"/>
        <end position="529"/>
    </location>
</feature>
<comment type="caution">
    <text evidence="3">The sequence shown here is derived from an EMBL/GenBank/DDBJ whole genome shotgun (WGS) entry which is preliminary data.</text>
</comment>
<dbReference type="GO" id="GO:0030018">
    <property type="term" value="C:Z disc"/>
    <property type="evidence" value="ECO:0007669"/>
    <property type="project" value="TreeGrafter"/>
</dbReference>
<proteinExistence type="predicted"/>
<dbReference type="InterPro" id="IPR052303">
    <property type="entry name" value="CEFIP"/>
</dbReference>
<feature type="region of interest" description="Disordered" evidence="1">
    <location>
        <begin position="2250"/>
        <end position="2273"/>
    </location>
</feature>
<feature type="compositionally biased region" description="Basic and acidic residues" evidence="1">
    <location>
        <begin position="1340"/>
        <end position="1412"/>
    </location>
</feature>
<gene>
    <name evidence="3" type="ORF">D4764_11G0009600</name>
</gene>
<feature type="region of interest" description="Disordered" evidence="1">
    <location>
        <begin position="149"/>
        <end position="174"/>
    </location>
</feature>
<dbReference type="PANTHER" id="PTHR33775">
    <property type="entry name" value="CARDIAC-ENRICHED FHL2-INTERACTING PROTEIN-RELATED"/>
    <property type="match status" value="1"/>
</dbReference>
<feature type="compositionally biased region" description="Low complexity" evidence="1">
    <location>
        <begin position="954"/>
        <end position="963"/>
    </location>
</feature>
<feature type="compositionally biased region" description="Polar residues" evidence="1">
    <location>
        <begin position="1990"/>
        <end position="2006"/>
    </location>
</feature>
<feature type="compositionally biased region" description="Basic and acidic residues" evidence="1">
    <location>
        <begin position="1126"/>
        <end position="1155"/>
    </location>
</feature>
<feature type="region of interest" description="Disordered" evidence="1">
    <location>
        <begin position="1739"/>
        <end position="1767"/>
    </location>
</feature>
<feature type="region of interest" description="Disordered" evidence="1">
    <location>
        <begin position="2125"/>
        <end position="2156"/>
    </location>
</feature>
<reference evidence="3 4" key="1">
    <citation type="submission" date="2019-04" db="EMBL/GenBank/DDBJ databases">
        <title>Chromosome genome assembly for Takifugu flavidus.</title>
        <authorList>
            <person name="Xiao S."/>
        </authorList>
    </citation>
    <scope>NUCLEOTIDE SEQUENCE [LARGE SCALE GENOMIC DNA]</scope>
    <source>
        <strain evidence="3">HTHZ2018</strain>
        <tissue evidence="3">Muscle</tissue>
    </source>
</reference>
<evidence type="ECO:0000313" key="4">
    <source>
        <dbReference type="Proteomes" id="UP000324091"/>
    </source>
</evidence>
<dbReference type="Pfam" id="PF15232">
    <property type="entry name" value="DUF4585"/>
    <property type="match status" value="1"/>
</dbReference>
<feature type="compositionally biased region" description="Polar residues" evidence="1">
    <location>
        <begin position="158"/>
        <end position="169"/>
    </location>
</feature>
<feature type="compositionally biased region" description="Polar residues" evidence="1">
    <location>
        <begin position="1528"/>
        <end position="1538"/>
    </location>
</feature>
<feature type="region of interest" description="Disordered" evidence="1">
    <location>
        <begin position="2184"/>
        <end position="2204"/>
    </location>
</feature>
<feature type="compositionally biased region" description="Polar residues" evidence="1">
    <location>
        <begin position="900"/>
        <end position="915"/>
    </location>
</feature>
<feature type="compositionally biased region" description="Low complexity" evidence="1">
    <location>
        <begin position="1902"/>
        <end position="1913"/>
    </location>
</feature>
<feature type="compositionally biased region" description="Polar residues" evidence="1">
    <location>
        <begin position="2252"/>
        <end position="2273"/>
    </location>
</feature>
<feature type="compositionally biased region" description="Basic residues" evidence="1">
    <location>
        <begin position="8"/>
        <end position="20"/>
    </location>
</feature>
<feature type="region of interest" description="Disordered" evidence="1">
    <location>
        <begin position="1635"/>
        <end position="1656"/>
    </location>
</feature>